<dbReference type="GO" id="GO:0051082">
    <property type="term" value="F:unfolded protein binding"/>
    <property type="evidence" value="ECO:0007669"/>
    <property type="project" value="TreeGrafter"/>
</dbReference>
<organism evidence="5 6">
    <name type="scientific">Metamycoplasma auris</name>
    <dbReference type="NCBI Taxonomy" id="51363"/>
    <lineage>
        <taxon>Bacteria</taxon>
        <taxon>Bacillati</taxon>
        <taxon>Mycoplasmatota</taxon>
        <taxon>Mycoplasmoidales</taxon>
        <taxon>Metamycoplasmataceae</taxon>
        <taxon>Metamycoplasma</taxon>
    </lineage>
</organism>
<keyword evidence="3" id="KW-0963">Cytoplasm</keyword>
<comment type="caution">
    <text evidence="5">The sequence shown here is derived from an EMBL/GenBank/DDBJ whole genome shotgun (WGS) entry which is preliminary data.</text>
</comment>
<evidence type="ECO:0000313" key="5">
    <source>
        <dbReference type="EMBL" id="PZW00585.1"/>
    </source>
</evidence>
<keyword evidence="6" id="KW-1185">Reference proteome</keyword>
<keyword evidence="2 3" id="KW-0143">Chaperone</keyword>
<protein>
    <recommendedName>
        <fullName evidence="3">Protein GrpE</fullName>
    </recommendedName>
    <alternativeName>
        <fullName evidence="3">HSP-70 cofactor</fullName>
    </alternativeName>
</protein>
<dbReference type="HAMAP" id="MF_01151">
    <property type="entry name" value="GrpE"/>
    <property type="match status" value="1"/>
</dbReference>
<comment type="subcellular location">
    <subcellularLocation>
        <location evidence="3">Cytoplasm</location>
    </subcellularLocation>
</comment>
<dbReference type="RefSeq" id="WP_111518406.1">
    <property type="nucleotide sequence ID" value="NZ_QKUB01000003.1"/>
</dbReference>
<accession>A0A2W7G689</accession>
<evidence type="ECO:0000256" key="1">
    <source>
        <dbReference type="ARBA" id="ARBA00009054"/>
    </source>
</evidence>
<dbReference type="Proteomes" id="UP000249646">
    <property type="component" value="Unassembled WGS sequence"/>
</dbReference>
<sequence>MWTFEKFEQVIFELLKKDNSNQKEESKKYSYIWNYDEIDPLILEIISNGKKLSETEIIFKNKKTVYKLKLISRKKINAKERSLIEKNQSLCNDLNKLKNELQLKEAEIKKLNDDIENLKTKAILDANVFKQEAINVQKKAQSTINEYKAKISEHQEEQIKEAKLYALQSFLEKLILPLNNFEIAINAAQNIDNSVLKNFIVGFNMLYKQVEEVLLSVGLTKIIPSVGEQFDANIHQVYELVTSDLEKDTIIEIKNIGYKLHDRVIKPALVIVAK</sequence>
<dbReference type="GO" id="GO:0006457">
    <property type="term" value="P:protein folding"/>
    <property type="evidence" value="ECO:0007669"/>
    <property type="project" value="InterPro"/>
</dbReference>
<comment type="subunit">
    <text evidence="3">Homodimer.</text>
</comment>
<keyword evidence="3" id="KW-0346">Stress response</keyword>
<dbReference type="Pfam" id="PF01025">
    <property type="entry name" value="GrpE"/>
    <property type="match status" value="1"/>
</dbReference>
<dbReference type="SUPFAM" id="SSF58014">
    <property type="entry name" value="Coiled-coil domain of nucleotide exchange factor GrpE"/>
    <property type="match status" value="1"/>
</dbReference>
<dbReference type="Gene3D" id="3.90.20.20">
    <property type="match status" value="1"/>
</dbReference>
<proteinExistence type="inferred from homology"/>
<comment type="similarity">
    <text evidence="1 3">Belongs to the GrpE family.</text>
</comment>
<dbReference type="InterPro" id="IPR009012">
    <property type="entry name" value="GrpE_head"/>
</dbReference>
<dbReference type="InterPro" id="IPR000740">
    <property type="entry name" value="GrpE"/>
</dbReference>
<dbReference type="Gene3D" id="2.30.22.10">
    <property type="entry name" value="Head domain of nucleotide exchange factor GrpE"/>
    <property type="match status" value="1"/>
</dbReference>
<dbReference type="OrthoDB" id="9812586at2"/>
<feature type="coiled-coil region" evidence="4">
    <location>
        <begin position="80"/>
        <end position="157"/>
    </location>
</feature>
<evidence type="ECO:0000256" key="2">
    <source>
        <dbReference type="ARBA" id="ARBA00023186"/>
    </source>
</evidence>
<evidence type="ECO:0000256" key="3">
    <source>
        <dbReference type="HAMAP-Rule" id="MF_01151"/>
    </source>
</evidence>
<name>A0A2W7G689_9BACT</name>
<dbReference type="GO" id="GO:0051087">
    <property type="term" value="F:protein-folding chaperone binding"/>
    <property type="evidence" value="ECO:0007669"/>
    <property type="project" value="InterPro"/>
</dbReference>
<dbReference type="EMBL" id="QKUB01000003">
    <property type="protein sequence ID" value="PZW00585.1"/>
    <property type="molecule type" value="Genomic_DNA"/>
</dbReference>
<dbReference type="GO" id="GO:0000774">
    <property type="term" value="F:adenyl-nucleotide exchange factor activity"/>
    <property type="evidence" value="ECO:0007669"/>
    <property type="project" value="InterPro"/>
</dbReference>
<dbReference type="InterPro" id="IPR013805">
    <property type="entry name" value="GrpE_CC"/>
</dbReference>
<comment type="function">
    <text evidence="3">Participates actively in the response to hyperosmotic and heat shock by preventing the aggregation of stress-denatured proteins, in association with DnaK and GrpE. It is the nucleotide exchange factor for DnaK and may function as a thermosensor. Unfolded proteins bind initially to DnaJ; upon interaction with the DnaJ-bound protein, DnaK hydrolyzes its bound ATP, resulting in the formation of a stable complex. GrpE releases ADP from DnaK; ATP binding to DnaK triggers the release of the substrate protein, thus completing the reaction cycle. Several rounds of ATP-dependent interactions between DnaJ, DnaK and GrpE are required for fully efficient folding.</text>
</comment>
<reference evidence="5 6" key="1">
    <citation type="submission" date="2018-06" db="EMBL/GenBank/DDBJ databases">
        <title>Genomic Encyclopedia of Archaeal and Bacterial Type Strains, Phase II (KMG-II): from individual species to whole genera.</title>
        <authorList>
            <person name="Goeker M."/>
        </authorList>
    </citation>
    <scope>NUCLEOTIDE SEQUENCE [LARGE SCALE GENOMIC DNA]</scope>
    <source>
        <strain evidence="5 6">ATCC 51348</strain>
    </source>
</reference>
<evidence type="ECO:0000256" key="4">
    <source>
        <dbReference type="SAM" id="Coils"/>
    </source>
</evidence>
<dbReference type="PANTHER" id="PTHR21237">
    <property type="entry name" value="GRPE PROTEIN"/>
    <property type="match status" value="1"/>
</dbReference>
<dbReference type="GO" id="GO:0042803">
    <property type="term" value="F:protein homodimerization activity"/>
    <property type="evidence" value="ECO:0007669"/>
    <property type="project" value="InterPro"/>
</dbReference>
<gene>
    <name evidence="3" type="primary">grpE</name>
    <name evidence="5" type="ORF">BCF89_10344</name>
</gene>
<dbReference type="GO" id="GO:0005737">
    <property type="term" value="C:cytoplasm"/>
    <property type="evidence" value="ECO:0007669"/>
    <property type="project" value="UniProtKB-SubCell"/>
</dbReference>
<dbReference type="SUPFAM" id="SSF51064">
    <property type="entry name" value="Head domain of nucleotide exchange factor GrpE"/>
    <property type="match status" value="1"/>
</dbReference>
<dbReference type="PANTHER" id="PTHR21237:SF23">
    <property type="entry name" value="GRPE PROTEIN HOMOLOG, MITOCHONDRIAL"/>
    <property type="match status" value="1"/>
</dbReference>
<dbReference type="AlphaFoldDB" id="A0A2W7G689"/>
<keyword evidence="4" id="KW-0175">Coiled coil</keyword>
<evidence type="ECO:0000313" key="6">
    <source>
        <dbReference type="Proteomes" id="UP000249646"/>
    </source>
</evidence>